<feature type="domain" description="RagB/SusD" evidence="6">
    <location>
        <begin position="335"/>
        <end position="469"/>
    </location>
</feature>
<dbReference type="Pfam" id="PF07980">
    <property type="entry name" value="SusD_RagB"/>
    <property type="match status" value="1"/>
</dbReference>
<evidence type="ECO:0000313" key="9">
    <source>
        <dbReference type="Proteomes" id="UP000253676"/>
    </source>
</evidence>
<dbReference type="Gene3D" id="1.25.40.390">
    <property type="match status" value="1"/>
</dbReference>
<organism evidence="8 9">
    <name type="scientific">Flavobacterium psychrolimnae</name>
    <dbReference type="NCBI Taxonomy" id="249351"/>
    <lineage>
        <taxon>Bacteria</taxon>
        <taxon>Pseudomonadati</taxon>
        <taxon>Bacteroidota</taxon>
        <taxon>Flavobacteriia</taxon>
        <taxon>Flavobacteriales</taxon>
        <taxon>Flavobacteriaceae</taxon>
        <taxon>Flavobacterium</taxon>
    </lineage>
</organism>
<reference evidence="8 9" key="1">
    <citation type="submission" date="2018-07" db="EMBL/GenBank/DDBJ databases">
        <title>Complete genome sequence of Flavobacterium psychrolimnae LMG 22018.</title>
        <authorList>
            <person name="Kim D.-U."/>
        </authorList>
    </citation>
    <scope>NUCLEOTIDE SEQUENCE [LARGE SCALE GENOMIC DNA]</scope>
    <source>
        <strain evidence="8 9">LMG 22018</strain>
    </source>
</reference>
<evidence type="ECO:0000259" key="7">
    <source>
        <dbReference type="Pfam" id="PF14322"/>
    </source>
</evidence>
<evidence type="ECO:0000256" key="4">
    <source>
        <dbReference type="ARBA" id="ARBA00023136"/>
    </source>
</evidence>
<dbReference type="EMBL" id="QNUX01000014">
    <property type="protein sequence ID" value="RBN49361.1"/>
    <property type="molecule type" value="Genomic_DNA"/>
</dbReference>
<evidence type="ECO:0000256" key="3">
    <source>
        <dbReference type="ARBA" id="ARBA00022729"/>
    </source>
</evidence>
<name>A0A366AXI3_9FLAO</name>
<evidence type="ECO:0000313" key="8">
    <source>
        <dbReference type="EMBL" id="RBN49361.1"/>
    </source>
</evidence>
<comment type="similarity">
    <text evidence="2">Belongs to the SusD family.</text>
</comment>
<keyword evidence="9" id="KW-1185">Reference proteome</keyword>
<comment type="subcellular location">
    <subcellularLocation>
        <location evidence="1">Cell outer membrane</location>
    </subcellularLocation>
</comment>
<evidence type="ECO:0000256" key="1">
    <source>
        <dbReference type="ARBA" id="ARBA00004442"/>
    </source>
</evidence>
<feature type="domain" description="SusD-like N-terminal" evidence="7">
    <location>
        <begin position="111"/>
        <end position="235"/>
    </location>
</feature>
<dbReference type="InterPro" id="IPR012944">
    <property type="entry name" value="SusD_RagB_dom"/>
</dbReference>
<dbReference type="SUPFAM" id="SSF48452">
    <property type="entry name" value="TPR-like"/>
    <property type="match status" value="1"/>
</dbReference>
<dbReference type="OrthoDB" id="621570at2"/>
<accession>A0A366AXI3</accession>
<dbReference type="GO" id="GO:0009279">
    <property type="term" value="C:cell outer membrane"/>
    <property type="evidence" value="ECO:0007669"/>
    <property type="project" value="UniProtKB-SubCell"/>
</dbReference>
<dbReference type="InterPro" id="IPR011990">
    <property type="entry name" value="TPR-like_helical_dom_sf"/>
</dbReference>
<evidence type="ECO:0000256" key="2">
    <source>
        <dbReference type="ARBA" id="ARBA00006275"/>
    </source>
</evidence>
<keyword evidence="4" id="KW-0472">Membrane</keyword>
<dbReference type="Proteomes" id="UP000253676">
    <property type="component" value="Unassembled WGS sequence"/>
</dbReference>
<keyword evidence="3" id="KW-0732">Signal</keyword>
<dbReference type="InterPro" id="IPR033985">
    <property type="entry name" value="SusD-like_N"/>
</dbReference>
<evidence type="ECO:0000259" key="6">
    <source>
        <dbReference type="Pfam" id="PF07980"/>
    </source>
</evidence>
<comment type="caution">
    <text evidence="8">The sequence shown here is derived from an EMBL/GenBank/DDBJ whole genome shotgun (WGS) entry which is preliminary data.</text>
</comment>
<keyword evidence="5" id="KW-0998">Cell outer membrane</keyword>
<dbReference type="AlphaFoldDB" id="A0A366AXI3"/>
<gene>
    <name evidence="8" type="ORF">DR980_13995</name>
</gene>
<evidence type="ECO:0000256" key="5">
    <source>
        <dbReference type="ARBA" id="ARBA00023237"/>
    </source>
</evidence>
<protein>
    <submittedName>
        <fullName evidence="8">RagB/SusD family nutrient uptake outer membrane protein</fullName>
    </submittedName>
</protein>
<dbReference type="CDD" id="cd08977">
    <property type="entry name" value="SusD"/>
    <property type="match status" value="1"/>
</dbReference>
<dbReference type="Pfam" id="PF14322">
    <property type="entry name" value="SusD-like_3"/>
    <property type="match status" value="1"/>
</dbReference>
<sequence>MKTIKLTPTSKHRNWLVFPVALVLLCITSCDSFVEVELPKSQLTTVTVFDEYATAEGALTDVYSKIRDQGLLTGTSAGLSYQLANYTDEFTCYSAPGGPALPFYFNTLLPANTSISSYWNSSYNQIFSANAVMEGVQKSAKLSVKQKEQLTGEALFIRALLHFYLTNLYGEIPYILTTDYQSNTTVKKNTVNEVYTQVISDLDTAINLLSQQYDGPERIRPNQFVAKSLLARVYLYDGAWAEAANASSAVLNATNFYFLENAISTVFLKNSKEAIWQLQPATAGKNTDEAASFIFLSGPPTMVALSDNLINSFTSSDLRKSNWTKAVSKGSDIWHHPYKYKAFNPTAASVEYSIVFRLSEQYLIRAEARAQQGDLIGAKEDLNKIRKRAGLNETTAVTQPEILNAVLQERRWELFTEYGHRFFDLKRFGKIDSVLSATKAGWNSTDVLFPLPQNELSVNPNLRPQNNGY</sequence>
<dbReference type="RefSeq" id="WP_113637241.1">
    <property type="nucleotide sequence ID" value="NZ_QNUX01000014.1"/>
</dbReference>
<proteinExistence type="inferred from homology"/>